<dbReference type="Gene3D" id="1.20.5.1930">
    <property type="match status" value="1"/>
</dbReference>
<feature type="transmembrane region" description="Helical" evidence="9">
    <location>
        <begin position="143"/>
        <end position="165"/>
    </location>
</feature>
<gene>
    <name evidence="12" type="ORF">EYE40_13805</name>
</gene>
<comment type="catalytic activity">
    <reaction evidence="1">
        <text>ATP + protein L-histidine = ADP + protein N-phospho-L-histidine.</text>
        <dbReference type="EC" id="2.7.13.3"/>
    </reaction>
</comment>
<evidence type="ECO:0000256" key="8">
    <source>
        <dbReference type="ARBA" id="ARBA00023012"/>
    </source>
</evidence>
<dbReference type="Pfam" id="PF07730">
    <property type="entry name" value="HisKA_3"/>
    <property type="match status" value="1"/>
</dbReference>
<dbReference type="EMBL" id="SISG01000001">
    <property type="protein sequence ID" value="TBN58379.1"/>
    <property type="molecule type" value="Genomic_DNA"/>
</dbReference>
<dbReference type="AlphaFoldDB" id="A0A4V2JF74"/>
<keyword evidence="6 12" id="KW-0418">Kinase</keyword>
<feature type="domain" description="Histidine kinase/HSP90-like ATPase" evidence="10">
    <location>
        <begin position="309"/>
        <end position="395"/>
    </location>
</feature>
<dbReference type="InterPro" id="IPR003594">
    <property type="entry name" value="HATPase_dom"/>
</dbReference>
<keyword evidence="4" id="KW-0808">Transferase</keyword>
<keyword evidence="9" id="KW-0812">Transmembrane</keyword>
<keyword evidence="13" id="KW-1185">Reference proteome</keyword>
<dbReference type="PANTHER" id="PTHR24421:SF10">
    <property type="entry name" value="NITRATE_NITRITE SENSOR PROTEIN NARQ"/>
    <property type="match status" value="1"/>
</dbReference>
<accession>A0A4V2JF74</accession>
<dbReference type="InterPro" id="IPR050482">
    <property type="entry name" value="Sensor_HK_TwoCompSys"/>
</dbReference>
<dbReference type="GO" id="GO:0046983">
    <property type="term" value="F:protein dimerization activity"/>
    <property type="evidence" value="ECO:0007669"/>
    <property type="project" value="InterPro"/>
</dbReference>
<sequence>MVGVPSLKAARSSIVIGWLMVAGVAIAIAALAVGATLSTTLYGVPIAISFLLAALHASSIPLAIPRPLLAGVISAASVLLFAVVQSGSDAAPWPWAVVTLVTHSVTLVLVGLQARRWIAVASWATASLATIAVALVLPRYVDAPAINIIIAASISGVAVAGGIVWREWREIRAQLIRARSESSEEHEFRVIAEEKTRIARELHDIVAHSMSIINVQASTAVFRHQGVPEPVAREFGEIAEAARGAIAELRGVLGVLREDGSPLALAPQPGLEEIPALVEAASRSGVTIALEGDDSRELPPVGEPAALAAFRVVQEAISNAIRHAPDAAIRVRVSHDPTAMTVEVVNDASEHGIRPVGSGHGITGMRERVAAVSGDIRTGATEAGGFSVVARIPRREAGA</sequence>
<comment type="caution">
    <text evidence="12">The sequence shown here is derived from an EMBL/GenBank/DDBJ whole genome shotgun (WGS) entry which is preliminary data.</text>
</comment>
<evidence type="ECO:0000256" key="6">
    <source>
        <dbReference type="ARBA" id="ARBA00022777"/>
    </source>
</evidence>
<dbReference type="InterPro" id="IPR036890">
    <property type="entry name" value="HATPase_C_sf"/>
</dbReference>
<evidence type="ECO:0000256" key="2">
    <source>
        <dbReference type="ARBA" id="ARBA00012438"/>
    </source>
</evidence>
<name>A0A4V2JF74_9MICO</name>
<dbReference type="InterPro" id="IPR011712">
    <property type="entry name" value="Sig_transdc_His_kin_sub3_dim/P"/>
</dbReference>
<feature type="transmembrane region" description="Helical" evidence="9">
    <location>
        <begin position="39"/>
        <end position="56"/>
    </location>
</feature>
<keyword evidence="9" id="KW-0472">Membrane</keyword>
<dbReference type="SUPFAM" id="SSF55874">
    <property type="entry name" value="ATPase domain of HSP90 chaperone/DNA topoisomerase II/histidine kinase"/>
    <property type="match status" value="1"/>
</dbReference>
<protein>
    <recommendedName>
        <fullName evidence="2">histidine kinase</fullName>
        <ecNumber evidence="2">2.7.13.3</ecNumber>
    </recommendedName>
</protein>
<keyword evidence="8" id="KW-0902">Two-component regulatory system</keyword>
<evidence type="ECO:0000256" key="7">
    <source>
        <dbReference type="ARBA" id="ARBA00022840"/>
    </source>
</evidence>
<evidence type="ECO:0000313" key="12">
    <source>
        <dbReference type="EMBL" id="TBN58379.1"/>
    </source>
</evidence>
<feature type="transmembrane region" description="Helical" evidence="9">
    <location>
        <begin position="93"/>
        <end position="110"/>
    </location>
</feature>
<dbReference type="GO" id="GO:0016020">
    <property type="term" value="C:membrane"/>
    <property type="evidence" value="ECO:0007669"/>
    <property type="project" value="InterPro"/>
</dbReference>
<feature type="domain" description="Signal transduction histidine kinase subgroup 3 dimerisation and phosphoacceptor" evidence="11">
    <location>
        <begin position="194"/>
        <end position="259"/>
    </location>
</feature>
<dbReference type="GO" id="GO:0000155">
    <property type="term" value="F:phosphorelay sensor kinase activity"/>
    <property type="evidence" value="ECO:0007669"/>
    <property type="project" value="InterPro"/>
</dbReference>
<dbReference type="PANTHER" id="PTHR24421">
    <property type="entry name" value="NITRATE/NITRITE SENSOR PROTEIN NARX-RELATED"/>
    <property type="match status" value="1"/>
</dbReference>
<evidence type="ECO:0000256" key="1">
    <source>
        <dbReference type="ARBA" id="ARBA00000085"/>
    </source>
</evidence>
<keyword evidence="3" id="KW-0597">Phosphoprotein</keyword>
<dbReference type="CDD" id="cd16917">
    <property type="entry name" value="HATPase_UhpB-NarQ-NarX-like"/>
    <property type="match status" value="1"/>
</dbReference>
<dbReference type="Proteomes" id="UP000294194">
    <property type="component" value="Unassembled WGS sequence"/>
</dbReference>
<reference evidence="13" key="1">
    <citation type="submission" date="2019-02" db="EMBL/GenBank/DDBJ databases">
        <title>Glaciihabitans arcticus sp. nov., a psychrotolerant bacterium isolated from polar soil.</title>
        <authorList>
            <person name="Dahal R.H."/>
        </authorList>
    </citation>
    <scope>NUCLEOTIDE SEQUENCE [LARGE SCALE GENOMIC DNA]</scope>
    <source>
        <strain evidence="13">RP-3-7</strain>
    </source>
</reference>
<evidence type="ECO:0000259" key="10">
    <source>
        <dbReference type="Pfam" id="PF02518"/>
    </source>
</evidence>
<feature type="transmembrane region" description="Helical" evidence="9">
    <location>
        <begin position="68"/>
        <end position="87"/>
    </location>
</feature>
<dbReference type="EC" id="2.7.13.3" evidence="2"/>
<feature type="transmembrane region" description="Helical" evidence="9">
    <location>
        <begin position="12"/>
        <end position="33"/>
    </location>
</feature>
<dbReference type="GO" id="GO:0005524">
    <property type="term" value="F:ATP binding"/>
    <property type="evidence" value="ECO:0007669"/>
    <property type="project" value="UniProtKB-KW"/>
</dbReference>
<evidence type="ECO:0000259" key="11">
    <source>
        <dbReference type="Pfam" id="PF07730"/>
    </source>
</evidence>
<keyword evidence="5" id="KW-0547">Nucleotide-binding</keyword>
<organism evidence="12 13">
    <name type="scientific">Glaciihabitans arcticus</name>
    <dbReference type="NCBI Taxonomy" id="2668039"/>
    <lineage>
        <taxon>Bacteria</taxon>
        <taxon>Bacillati</taxon>
        <taxon>Actinomycetota</taxon>
        <taxon>Actinomycetes</taxon>
        <taxon>Micrococcales</taxon>
        <taxon>Microbacteriaceae</taxon>
        <taxon>Glaciihabitans</taxon>
    </lineage>
</organism>
<feature type="transmembrane region" description="Helical" evidence="9">
    <location>
        <begin position="117"/>
        <end position="137"/>
    </location>
</feature>
<evidence type="ECO:0000256" key="9">
    <source>
        <dbReference type="SAM" id="Phobius"/>
    </source>
</evidence>
<evidence type="ECO:0000256" key="5">
    <source>
        <dbReference type="ARBA" id="ARBA00022741"/>
    </source>
</evidence>
<dbReference type="Pfam" id="PF02518">
    <property type="entry name" value="HATPase_c"/>
    <property type="match status" value="1"/>
</dbReference>
<evidence type="ECO:0000256" key="3">
    <source>
        <dbReference type="ARBA" id="ARBA00022553"/>
    </source>
</evidence>
<evidence type="ECO:0000313" key="13">
    <source>
        <dbReference type="Proteomes" id="UP000294194"/>
    </source>
</evidence>
<evidence type="ECO:0000256" key="4">
    <source>
        <dbReference type="ARBA" id="ARBA00022679"/>
    </source>
</evidence>
<keyword evidence="9" id="KW-1133">Transmembrane helix</keyword>
<dbReference type="Gene3D" id="3.30.565.10">
    <property type="entry name" value="Histidine kinase-like ATPase, C-terminal domain"/>
    <property type="match status" value="1"/>
</dbReference>
<keyword evidence="7" id="KW-0067">ATP-binding</keyword>
<proteinExistence type="predicted"/>